<evidence type="ECO:0000313" key="2">
    <source>
        <dbReference type="Proteomes" id="UP000004349"/>
    </source>
</evidence>
<dbReference type="EMBL" id="AFWE01000068">
    <property type="protein sequence ID" value="EGU39462.1"/>
    <property type="molecule type" value="Genomic_DNA"/>
</dbReference>
<dbReference type="Proteomes" id="UP000004349">
    <property type="component" value="Unassembled WGS sequence"/>
</dbReference>
<reference evidence="1 2" key="1">
    <citation type="journal article" date="2012" name="Int. J. Syst. Evol. Microbiol.">
        <title>Vibrio caribbeanicus sp. nov., isolated from the marine sponge Scleritoderma cyanea.</title>
        <authorList>
            <person name="Hoffmann M."/>
            <person name="Monday S.R."/>
            <person name="Allard M.W."/>
            <person name="Strain E.A."/>
            <person name="Whittaker P."/>
            <person name="Naum M."/>
            <person name="McCarthy P.J."/>
            <person name="Lopez J.V."/>
            <person name="Fischer M."/>
            <person name="Brown E.W."/>
        </authorList>
    </citation>
    <scope>NUCLEOTIDE SEQUENCE [LARGE SCALE GENOMIC DNA]</scope>
    <source>
        <strain evidence="1 2">LMG 19158</strain>
    </source>
</reference>
<dbReference type="RefSeq" id="WP_005593750.1">
    <property type="nucleotide sequence ID" value="NZ_AFWE01000068.1"/>
</dbReference>
<dbReference type="AlphaFoldDB" id="F9RKP1"/>
<sequence>MSNYKELKRRQRTERDMYSQNLSLRVHRALIWLNKSKLCDDELYKSQQAETSIKDIENHRH</sequence>
<evidence type="ECO:0000313" key="1">
    <source>
        <dbReference type="EMBL" id="EGU39462.1"/>
    </source>
</evidence>
<comment type="caution">
    <text evidence="1">The sequence shown here is derived from an EMBL/GenBank/DDBJ whole genome shotgun (WGS) entry which is preliminary data.</text>
</comment>
<evidence type="ECO:0008006" key="3">
    <source>
        <dbReference type="Google" id="ProtNLM"/>
    </source>
</evidence>
<gene>
    <name evidence="1" type="ORF">VIS19158_18521</name>
</gene>
<name>F9RKP1_9VIBR</name>
<proteinExistence type="predicted"/>
<protein>
    <recommendedName>
        <fullName evidence="3">Transposase</fullName>
    </recommendedName>
</protein>
<organism evidence="1 2">
    <name type="scientific">Vibrio scophthalmi LMG 19158</name>
    <dbReference type="NCBI Taxonomy" id="870967"/>
    <lineage>
        <taxon>Bacteria</taxon>
        <taxon>Pseudomonadati</taxon>
        <taxon>Pseudomonadota</taxon>
        <taxon>Gammaproteobacteria</taxon>
        <taxon>Vibrionales</taxon>
        <taxon>Vibrionaceae</taxon>
        <taxon>Vibrio</taxon>
    </lineage>
</organism>
<accession>F9RKP1</accession>
<dbReference type="eggNOG" id="ENOG5030UFA">
    <property type="taxonomic scope" value="Bacteria"/>
</dbReference>